<keyword evidence="2" id="KW-1185">Reference proteome</keyword>
<accession>A0A0N8GFN7</accession>
<organism evidence="1 2">
    <name type="scientific">Prosthecodimorpha hirschii</name>
    <dbReference type="NCBI Taxonomy" id="665126"/>
    <lineage>
        <taxon>Bacteria</taxon>
        <taxon>Pseudomonadati</taxon>
        <taxon>Pseudomonadota</taxon>
        <taxon>Alphaproteobacteria</taxon>
        <taxon>Hyphomicrobiales</taxon>
        <taxon>Ancalomicrobiaceae</taxon>
        <taxon>Prosthecodimorpha</taxon>
    </lineage>
</organism>
<protein>
    <submittedName>
        <fullName evidence="1">Uncharacterized protein</fullName>
    </submittedName>
</protein>
<sequence>MDDDIDLEIDTMFARTAFTHLLPLKRLGVPVASLTACAPAVGERSMRILETLLEEAGFSINDLAVTRDGMTYRVKPHVARELGFRPMVLDTLLRRVDGRRVWSAVTADQRRGLAVTEAGIVVGLRFTAAAAVLPIQAAPAQATSDRIAPASITPVRIAAE</sequence>
<gene>
    <name evidence="1" type="ORF">ABB55_23580</name>
</gene>
<dbReference type="Proteomes" id="UP000048984">
    <property type="component" value="Unassembled WGS sequence"/>
</dbReference>
<evidence type="ECO:0000313" key="2">
    <source>
        <dbReference type="Proteomes" id="UP000048984"/>
    </source>
</evidence>
<comment type="caution">
    <text evidence="1">The sequence shown here is derived from an EMBL/GenBank/DDBJ whole genome shotgun (WGS) entry which is preliminary data.</text>
</comment>
<dbReference type="EMBL" id="LJYW01000001">
    <property type="protein sequence ID" value="KPL54833.1"/>
    <property type="molecule type" value="Genomic_DNA"/>
</dbReference>
<dbReference type="AlphaFoldDB" id="A0A0N8GFN7"/>
<dbReference type="RefSeq" id="WP_152982154.1">
    <property type="nucleotide sequence ID" value="NZ_LJYW01000001.1"/>
</dbReference>
<reference evidence="1 2" key="2">
    <citation type="submission" date="2015-10" db="EMBL/GenBank/DDBJ databases">
        <title>Draft Genome Sequence of Prosthecomicrobium hirschii ATCC 27832.</title>
        <authorList>
            <person name="Daniel J."/>
            <person name="Givan S.A."/>
            <person name="Brun Y.V."/>
            <person name="Brown P.J."/>
        </authorList>
    </citation>
    <scope>NUCLEOTIDE SEQUENCE [LARGE SCALE GENOMIC DNA]</scope>
    <source>
        <strain evidence="1 2">16</strain>
    </source>
</reference>
<reference evidence="1 2" key="1">
    <citation type="submission" date="2015-09" db="EMBL/GenBank/DDBJ databases">
        <authorList>
            <consortium name="Swine Surveillance"/>
        </authorList>
    </citation>
    <scope>NUCLEOTIDE SEQUENCE [LARGE SCALE GENOMIC DNA]</scope>
    <source>
        <strain evidence="1 2">16</strain>
    </source>
</reference>
<proteinExistence type="predicted"/>
<evidence type="ECO:0000313" key="1">
    <source>
        <dbReference type="EMBL" id="KPL54833.1"/>
    </source>
</evidence>
<name>A0A0N8GFN7_9HYPH</name>